<name>A0AA37SV43_9BACT</name>
<keyword evidence="3 5" id="KW-0238">DNA-binding</keyword>
<evidence type="ECO:0000259" key="6">
    <source>
        <dbReference type="PROSITE" id="PS51898"/>
    </source>
</evidence>
<feature type="domain" description="Core-binding (CB)" evidence="7">
    <location>
        <begin position="4"/>
        <end position="95"/>
    </location>
</feature>
<dbReference type="PROSITE" id="PS51900">
    <property type="entry name" value="CB"/>
    <property type="match status" value="1"/>
</dbReference>
<evidence type="ECO:0000256" key="4">
    <source>
        <dbReference type="ARBA" id="ARBA00023172"/>
    </source>
</evidence>
<dbReference type="PANTHER" id="PTHR30349">
    <property type="entry name" value="PHAGE INTEGRASE-RELATED"/>
    <property type="match status" value="1"/>
</dbReference>
<proteinExistence type="inferred from homology"/>
<dbReference type="InterPro" id="IPR050090">
    <property type="entry name" value="Tyrosine_recombinase_XerCD"/>
</dbReference>
<dbReference type="GO" id="GO:0006310">
    <property type="term" value="P:DNA recombination"/>
    <property type="evidence" value="ECO:0007669"/>
    <property type="project" value="UniProtKB-KW"/>
</dbReference>
<dbReference type="SUPFAM" id="SSF56349">
    <property type="entry name" value="DNA breaking-rejoining enzymes"/>
    <property type="match status" value="1"/>
</dbReference>
<dbReference type="EMBL" id="BSOH01000040">
    <property type="protein sequence ID" value="GLR20209.1"/>
    <property type="molecule type" value="Genomic_DNA"/>
</dbReference>
<dbReference type="InterPro" id="IPR011010">
    <property type="entry name" value="DNA_brk_join_enz"/>
</dbReference>
<keyword evidence="4" id="KW-0233">DNA recombination</keyword>
<dbReference type="Pfam" id="PF00589">
    <property type="entry name" value="Phage_integrase"/>
    <property type="match status" value="1"/>
</dbReference>
<accession>A0AA37SV43</accession>
<evidence type="ECO:0000313" key="9">
    <source>
        <dbReference type="Proteomes" id="UP001156666"/>
    </source>
</evidence>
<keyword evidence="9" id="KW-1185">Reference proteome</keyword>
<evidence type="ECO:0000256" key="1">
    <source>
        <dbReference type="ARBA" id="ARBA00008857"/>
    </source>
</evidence>
<dbReference type="InterPro" id="IPR013762">
    <property type="entry name" value="Integrase-like_cat_sf"/>
</dbReference>
<sequence length="292" mass="34624">MLIKEYQELYEGYSEWLTRINYAKYTIKQKKRHLKYFLEWLEIEAIESLEEIELEDFKFYRDHLLIKRNKQGKSLSSNTIQSYIEVLKHVNKYLEKYDKPPLITKKIYTPEYISPVINPLTVEDINELYSVCNNDHVGFRDRAILSLYYGCGLRSKEGIDLLVGDIDLKNEYLQVRSGKHYLQRYVPLSKGVKSDFEDYLRYGRFYFKCEPNDHFLLTVKGTHISNGRLNTRIKQLAEKAGIEKRINLHLLRHSIATHLLAEGMELDQIQLFLGHRSIRATQHYTHVAESRK</sequence>
<keyword evidence="2" id="KW-0229">DNA integration</keyword>
<dbReference type="RefSeq" id="WP_235295244.1">
    <property type="nucleotide sequence ID" value="NZ_BSOH01000040.1"/>
</dbReference>
<dbReference type="Proteomes" id="UP001156666">
    <property type="component" value="Unassembled WGS sequence"/>
</dbReference>
<dbReference type="PROSITE" id="PS51898">
    <property type="entry name" value="TYR_RECOMBINASE"/>
    <property type="match status" value="1"/>
</dbReference>
<evidence type="ECO:0000313" key="8">
    <source>
        <dbReference type="EMBL" id="GLR20209.1"/>
    </source>
</evidence>
<feature type="domain" description="Tyr recombinase" evidence="6">
    <location>
        <begin position="115"/>
        <end position="292"/>
    </location>
</feature>
<comment type="caution">
    <text evidence="8">The sequence shown here is derived from an EMBL/GenBank/DDBJ whole genome shotgun (WGS) entry which is preliminary data.</text>
</comment>
<dbReference type="GO" id="GO:0003677">
    <property type="term" value="F:DNA binding"/>
    <property type="evidence" value="ECO:0007669"/>
    <property type="project" value="UniProtKB-UniRule"/>
</dbReference>
<evidence type="ECO:0000256" key="5">
    <source>
        <dbReference type="PROSITE-ProRule" id="PRU01248"/>
    </source>
</evidence>
<evidence type="ECO:0000256" key="3">
    <source>
        <dbReference type="ARBA" id="ARBA00023125"/>
    </source>
</evidence>
<dbReference type="InterPro" id="IPR010998">
    <property type="entry name" value="Integrase_recombinase_N"/>
</dbReference>
<protein>
    <submittedName>
        <fullName evidence="8">Tyrosine recombinase XerC</fullName>
    </submittedName>
</protein>
<gene>
    <name evidence="8" type="primary">xerD</name>
    <name evidence="8" type="ORF">GCM10007940_48250</name>
</gene>
<dbReference type="Gene3D" id="1.10.443.10">
    <property type="entry name" value="Intergrase catalytic core"/>
    <property type="match status" value="1"/>
</dbReference>
<evidence type="ECO:0000259" key="7">
    <source>
        <dbReference type="PROSITE" id="PS51900"/>
    </source>
</evidence>
<reference evidence="8" key="2">
    <citation type="submission" date="2023-01" db="EMBL/GenBank/DDBJ databases">
        <title>Draft genome sequence of Portibacter lacus strain NBRC 108769.</title>
        <authorList>
            <person name="Sun Q."/>
            <person name="Mori K."/>
        </authorList>
    </citation>
    <scope>NUCLEOTIDE SEQUENCE</scope>
    <source>
        <strain evidence="8">NBRC 108769</strain>
    </source>
</reference>
<evidence type="ECO:0000256" key="2">
    <source>
        <dbReference type="ARBA" id="ARBA00022908"/>
    </source>
</evidence>
<comment type="similarity">
    <text evidence="1">Belongs to the 'phage' integrase family.</text>
</comment>
<organism evidence="8 9">
    <name type="scientific">Portibacter lacus</name>
    <dbReference type="NCBI Taxonomy" id="1099794"/>
    <lineage>
        <taxon>Bacteria</taxon>
        <taxon>Pseudomonadati</taxon>
        <taxon>Bacteroidota</taxon>
        <taxon>Saprospiria</taxon>
        <taxon>Saprospirales</taxon>
        <taxon>Haliscomenobacteraceae</taxon>
        <taxon>Portibacter</taxon>
    </lineage>
</organism>
<dbReference type="PANTHER" id="PTHR30349:SF41">
    <property type="entry name" value="INTEGRASE_RECOMBINASE PROTEIN MJ0367-RELATED"/>
    <property type="match status" value="1"/>
</dbReference>
<reference evidence="8" key="1">
    <citation type="journal article" date="2014" name="Int. J. Syst. Evol. Microbiol.">
        <title>Complete genome sequence of Corynebacterium casei LMG S-19264T (=DSM 44701T), isolated from a smear-ripened cheese.</title>
        <authorList>
            <consortium name="US DOE Joint Genome Institute (JGI-PGF)"/>
            <person name="Walter F."/>
            <person name="Albersmeier A."/>
            <person name="Kalinowski J."/>
            <person name="Ruckert C."/>
        </authorList>
    </citation>
    <scope>NUCLEOTIDE SEQUENCE</scope>
    <source>
        <strain evidence="8">NBRC 108769</strain>
    </source>
</reference>
<dbReference type="GO" id="GO:0015074">
    <property type="term" value="P:DNA integration"/>
    <property type="evidence" value="ECO:0007669"/>
    <property type="project" value="UniProtKB-KW"/>
</dbReference>
<dbReference type="InterPro" id="IPR002104">
    <property type="entry name" value="Integrase_catalytic"/>
</dbReference>
<dbReference type="Gene3D" id="1.10.150.130">
    <property type="match status" value="1"/>
</dbReference>
<dbReference type="AlphaFoldDB" id="A0AA37SV43"/>
<dbReference type="InterPro" id="IPR044068">
    <property type="entry name" value="CB"/>
</dbReference>